<feature type="compositionally biased region" description="Polar residues" evidence="1">
    <location>
        <begin position="1"/>
        <end position="17"/>
    </location>
</feature>
<protein>
    <recommendedName>
        <fullName evidence="2">UspA domain-containing protein</fullName>
    </recommendedName>
</protein>
<dbReference type="PANTHER" id="PTHR46100:SF4">
    <property type="entry name" value="USPA DOMAIN-CONTAINING PROTEIN"/>
    <property type="match status" value="1"/>
</dbReference>
<feature type="compositionally biased region" description="Polar residues" evidence="1">
    <location>
        <begin position="63"/>
        <end position="89"/>
    </location>
</feature>
<feature type="compositionally biased region" description="Acidic residues" evidence="1">
    <location>
        <begin position="660"/>
        <end position="670"/>
    </location>
</feature>
<dbReference type="InterPro" id="IPR006016">
    <property type="entry name" value="UspA"/>
</dbReference>
<dbReference type="RefSeq" id="XP_025350097.1">
    <property type="nucleotide sequence ID" value="XM_025491650.1"/>
</dbReference>
<feature type="compositionally biased region" description="Acidic residues" evidence="1">
    <location>
        <begin position="631"/>
        <end position="640"/>
    </location>
</feature>
<feature type="compositionally biased region" description="Acidic residues" evidence="1">
    <location>
        <begin position="748"/>
        <end position="761"/>
    </location>
</feature>
<reference evidence="3 4" key="1">
    <citation type="journal article" date="2018" name="Mol. Biol. Evol.">
        <title>Broad Genomic Sampling Reveals a Smut Pathogenic Ancestry of the Fungal Clade Ustilaginomycotina.</title>
        <authorList>
            <person name="Kijpornyongpan T."/>
            <person name="Mondo S.J."/>
            <person name="Barry K."/>
            <person name="Sandor L."/>
            <person name="Lee J."/>
            <person name="Lipzen A."/>
            <person name="Pangilinan J."/>
            <person name="LaButti K."/>
            <person name="Hainaut M."/>
            <person name="Henrissat B."/>
            <person name="Grigoriev I.V."/>
            <person name="Spatafora J.W."/>
            <person name="Aime M.C."/>
        </authorList>
    </citation>
    <scope>NUCLEOTIDE SEQUENCE [LARGE SCALE GENOMIC DNA]</scope>
    <source>
        <strain evidence="3 4">MCA 4718</strain>
    </source>
</reference>
<dbReference type="Pfam" id="PF00582">
    <property type="entry name" value="Usp"/>
    <property type="match status" value="1"/>
</dbReference>
<dbReference type="Proteomes" id="UP000245942">
    <property type="component" value="Unassembled WGS sequence"/>
</dbReference>
<evidence type="ECO:0000313" key="4">
    <source>
        <dbReference type="Proteomes" id="UP000245942"/>
    </source>
</evidence>
<proteinExistence type="predicted"/>
<dbReference type="CDD" id="cd23659">
    <property type="entry name" value="USP_At3g01520-like"/>
    <property type="match status" value="1"/>
</dbReference>
<sequence length="790" mass="85980">MGSQPPSSLSWRVTSLDSAVRGKEDQHAADQKERQPPVKKSHSTSSIAMGMLPAISIAVPGAASSSSNGGTETNRSNPGSTDAPSTSKQTQEEHEHHHSIHNPFTIGPLRKDGRMESRHHSTTDGEGDEAKPSRRRRTRDKLAKAGRSLSPFNHRRKSLSKLPGVLGGSWTHLASGGHLFGSKQLTPQSYSSAASSGETSEKGEDFESESDADSIASGKGLQPRSMAFGRGGKDDHDGSDDDDWDADFDRERRSGDAETDDSSRLSREGADSFEEEEDDPGARDPLLDFDDATIDNTLFNAGCLDLHNAWQNNRESIGEGGWYPADDDPSWGHPDGAINEEPAEQGYDQSGEVRTASVDAAMPTSPSQDPHARLPNIILPSFKIPEPKRQGSKYIVSGNGPNAYSLVASRPIFARNRCTITLVHGEYEKAVKERATGGGRGPKKWIVASDGSEESSYAIEWTIGTVLRDGDETLIVSVMETSEKLDPTHKTETAHAKAALKEHQDIRQNMAVVLARQATALLQRTRLAVKISCQALHAKHSRHMLLDLIDFYGPTMVIVGSRGLGSLKGILLGSTSHYLVQKSSCPVMVARKRLQLPALPRGKSDVVSSVRRRHIRLDEAAIEKKSKVGEESDTDTDNDTEETKKNGDREGYEQGTEDKAEGEETPADDLAESKEKELTDAEVQAKRRQEGEQAVAAKQMSRSFHSATEPSPEDALRDLNKTNLRGSGDLDQSEGTTLKNEVAKGETMGEEGGEEEEEEEESRSRALNRDVSEEEGSSDQRGRSRSRLGP</sequence>
<organism evidence="3 4">
    <name type="scientific">Pseudomicrostroma glucosiphilum</name>
    <dbReference type="NCBI Taxonomy" id="1684307"/>
    <lineage>
        <taxon>Eukaryota</taxon>
        <taxon>Fungi</taxon>
        <taxon>Dikarya</taxon>
        <taxon>Basidiomycota</taxon>
        <taxon>Ustilaginomycotina</taxon>
        <taxon>Exobasidiomycetes</taxon>
        <taxon>Microstromatales</taxon>
        <taxon>Microstromatales incertae sedis</taxon>
        <taxon>Pseudomicrostroma</taxon>
    </lineage>
</organism>
<evidence type="ECO:0000313" key="3">
    <source>
        <dbReference type="EMBL" id="PWN22937.1"/>
    </source>
</evidence>
<gene>
    <name evidence="3" type="ORF">BCV69DRAFT_280547</name>
</gene>
<feature type="compositionally biased region" description="Basic and acidic residues" evidence="1">
    <location>
        <begin position="20"/>
        <end position="36"/>
    </location>
</feature>
<feature type="compositionally biased region" description="Acidic residues" evidence="1">
    <location>
        <begin position="237"/>
        <end position="246"/>
    </location>
</feature>
<evidence type="ECO:0000256" key="1">
    <source>
        <dbReference type="SAM" id="MobiDB-lite"/>
    </source>
</evidence>
<dbReference type="AlphaFoldDB" id="A0A316UCH8"/>
<evidence type="ECO:0000259" key="2">
    <source>
        <dbReference type="Pfam" id="PF00582"/>
    </source>
</evidence>
<dbReference type="InterPro" id="IPR006015">
    <property type="entry name" value="Universal_stress_UspA"/>
</dbReference>
<keyword evidence="4" id="KW-1185">Reference proteome</keyword>
<dbReference type="InterPro" id="IPR014729">
    <property type="entry name" value="Rossmann-like_a/b/a_fold"/>
</dbReference>
<dbReference type="GeneID" id="37013384"/>
<dbReference type="Gene3D" id="3.40.50.620">
    <property type="entry name" value="HUPs"/>
    <property type="match status" value="1"/>
</dbReference>
<feature type="compositionally biased region" description="Basic and acidic residues" evidence="1">
    <location>
        <begin position="671"/>
        <end position="691"/>
    </location>
</feature>
<dbReference type="PRINTS" id="PR01438">
    <property type="entry name" value="UNVRSLSTRESS"/>
</dbReference>
<feature type="domain" description="UspA" evidence="2">
    <location>
        <begin position="444"/>
        <end position="591"/>
    </location>
</feature>
<feature type="region of interest" description="Disordered" evidence="1">
    <location>
        <begin position="621"/>
        <end position="790"/>
    </location>
</feature>
<feature type="compositionally biased region" description="Polar residues" evidence="1">
    <location>
        <begin position="700"/>
        <end position="709"/>
    </location>
</feature>
<feature type="compositionally biased region" description="Basic and acidic residues" evidence="1">
    <location>
        <begin position="641"/>
        <end position="659"/>
    </location>
</feature>
<dbReference type="STRING" id="1684307.A0A316UCH8"/>
<dbReference type="EMBL" id="KZ819322">
    <property type="protein sequence ID" value="PWN22937.1"/>
    <property type="molecule type" value="Genomic_DNA"/>
</dbReference>
<feature type="compositionally biased region" description="Basic and acidic residues" evidence="1">
    <location>
        <begin position="109"/>
        <end position="132"/>
    </location>
</feature>
<dbReference type="PANTHER" id="PTHR46100">
    <property type="entry name" value="IMP2'P"/>
    <property type="match status" value="1"/>
</dbReference>
<feature type="region of interest" description="Disordered" evidence="1">
    <location>
        <begin position="1"/>
        <end position="288"/>
    </location>
</feature>
<feature type="region of interest" description="Disordered" evidence="1">
    <location>
        <begin position="318"/>
        <end position="350"/>
    </location>
</feature>
<dbReference type="OrthoDB" id="992776at2759"/>
<feature type="compositionally biased region" description="Basic and acidic residues" evidence="1">
    <location>
        <begin position="762"/>
        <end position="771"/>
    </location>
</feature>
<feature type="compositionally biased region" description="Basic and acidic residues" evidence="1">
    <location>
        <begin position="247"/>
        <end position="270"/>
    </location>
</feature>
<accession>A0A316UCH8</accession>
<name>A0A316UCH8_9BASI</name>
<dbReference type="SUPFAM" id="SSF52402">
    <property type="entry name" value="Adenine nucleotide alpha hydrolases-like"/>
    <property type="match status" value="1"/>
</dbReference>
<feature type="compositionally biased region" description="Basic and acidic residues" evidence="1">
    <location>
        <begin position="621"/>
        <end position="630"/>
    </location>
</feature>